<keyword evidence="7 8" id="KW-0472">Membrane</keyword>
<evidence type="ECO:0000259" key="9">
    <source>
        <dbReference type="Pfam" id="PF00482"/>
    </source>
</evidence>
<keyword evidence="4" id="KW-0997">Cell inner membrane</keyword>
<dbReference type="PANTHER" id="PTHR30012:SF7">
    <property type="entry name" value="PROTEIN TRANSPORT PROTEIN HOFC HOMOLOG"/>
    <property type="match status" value="1"/>
</dbReference>
<gene>
    <name evidence="10" type="ORF">GPA25_16395</name>
</gene>
<organism evidence="10 11">
    <name type="scientific">Aromatoleum diolicum</name>
    <dbReference type="NCBI Taxonomy" id="75796"/>
    <lineage>
        <taxon>Bacteria</taxon>
        <taxon>Pseudomonadati</taxon>
        <taxon>Pseudomonadota</taxon>
        <taxon>Betaproteobacteria</taxon>
        <taxon>Rhodocyclales</taxon>
        <taxon>Rhodocyclaceae</taxon>
        <taxon>Aromatoleum</taxon>
    </lineage>
</organism>
<reference evidence="10 11" key="1">
    <citation type="submission" date="2019-12" db="EMBL/GenBank/DDBJ databases">
        <title>Comparative genomics gives insights into the taxonomy of the Azoarcus-Aromatoleum group and reveals separate origins of nif in the plant-associated Azoarcus and non-plant-associated Aromatoleum sub-groups.</title>
        <authorList>
            <person name="Lafos M."/>
            <person name="Maluk M."/>
            <person name="Batista M."/>
            <person name="Junghare M."/>
            <person name="Carmona M."/>
            <person name="Faoro H."/>
            <person name="Cruz L.M."/>
            <person name="Battistoni F."/>
            <person name="De Souza E."/>
            <person name="Pedrosa F."/>
            <person name="Chen W.-M."/>
            <person name="Poole P.S."/>
            <person name="Dixon R.A."/>
            <person name="James E.K."/>
        </authorList>
    </citation>
    <scope>NUCLEOTIDE SEQUENCE [LARGE SCALE GENOMIC DNA]</scope>
    <source>
        <strain evidence="10 11">22Lin</strain>
    </source>
</reference>
<dbReference type="Gene3D" id="1.20.81.30">
    <property type="entry name" value="Type II secretion system (T2SS), domain F"/>
    <property type="match status" value="2"/>
</dbReference>
<feature type="transmembrane region" description="Helical" evidence="8">
    <location>
        <begin position="219"/>
        <end position="247"/>
    </location>
</feature>
<evidence type="ECO:0000256" key="1">
    <source>
        <dbReference type="ARBA" id="ARBA00004429"/>
    </source>
</evidence>
<feature type="transmembrane region" description="Helical" evidence="8">
    <location>
        <begin position="177"/>
        <end position="199"/>
    </location>
</feature>
<feature type="domain" description="Type II secretion system protein GspF" evidence="9">
    <location>
        <begin position="281"/>
        <end position="403"/>
    </location>
</feature>
<dbReference type="InterPro" id="IPR042094">
    <property type="entry name" value="T2SS_GspF_sf"/>
</dbReference>
<dbReference type="EMBL" id="WTVQ01000030">
    <property type="protein sequence ID" value="NMG76341.1"/>
    <property type="molecule type" value="Genomic_DNA"/>
</dbReference>
<name>A0ABX1QD56_9RHOO</name>
<comment type="similarity">
    <text evidence="2">Belongs to the GSP F family.</text>
</comment>
<dbReference type="InterPro" id="IPR018076">
    <property type="entry name" value="T2SS_GspF_dom"/>
</dbReference>
<keyword evidence="11" id="KW-1185">Reference proteome</keyword>
<evidence type="ECO:0000256" key="6">
    <source>
        <dbReference type="ARBA" id="ARBA00022989"/>
    </source>
</evidence>
<sequence>MATTTRARGAAAAGPKEILYTWEGKDKNGKQVRGEMRASGEAVVQATLRRQGVQVAKVKKQSMARGHKITDKDIALFTRQLATMMKSGVPLLQAFDIGIKGSGNPSLARLLNDVRNDVETGSSLSQAFSKHPVYFDKLFCNLVAAGEQAGILDGLLDRIATYKEKVLAIKGKIKSAMFYPIAVIVVAAIVVTVIMLFVVPEFKSVFKNFGADLPAPTLIVIGISDAFVAYWYILFGIIAGVVTAISYTYKRSNAMQIAVDKMVLQLPVVGDIIRKATIARWTRTLSTMFAAGVPLVEALDSVGGASGNYIYLMATRQIQNEVSTGTSLTVAMQNANVFPSMVVQMVSIGEESGQLDSMLSKVADFFEQEVDDAVAGLSTLLEPIIMVFLGVVIGGLVVAMYLPIFKLGQVV</sequence>
<evidence type="ECO:0000256" key="4">
    <source>
        <dbReference type="ARBA" id="ARBA00022519"/>
    </source>
</evidence>
<evidence type="ECO:0000256" key="5">
    <source>
        <dbReference type="ARBA" id="ARBA00022692"/>
    </source>
</evidence>
<dbReference type="Pfam" id="PF00482">
    <property type="entry name" value="T2SSF"/>
    <property type="match status" value="2"/>
</dbReference>
<keyword evidence="6 8" id="KW-1133">Transmembrane helix</keyword>
<accession>A0ABX1QD56</accession>
<comment type="caution">
    <text evidence="10">The sequence shown here is derived from an EMBL/GenBank/DDBJ whole genome shotgun (WGS) entry which is preliminary data.</text>
</comment>
<keyword evidence="3" id="KW-1003">Cell membrane</keyword>
<keyword evidence="5 8" id="KW-0812">Transmembrane</keyword>
<dbReference type="PANTHER" id="PTHR30012">
    <property type="entry name" value="GENERAL SECRETION PATHWAY PROTEIN"/>
    <property type="match status" value="1"/>
</dbReference>
<comment type="subcellular location">
    <subcellularLocation>
        <location evidence="1">Cell inner membrane</location>
        <topology evidence="1">Multi-pass membrane protein</topology>
    </subcellularLocation>
</comment>
<feature type="domain" description="Type II secretion system protein GspF" evidence="9">
    <location>
        <begin position="77"/>
        <end position="200"/>
    </location>
</feature>
<evidence type="ECO:0000256" key="2">
    <source>
        <dbReference type="ARBA" id="ARBA00005745"/>
    </source>
</evidence>
<evidence type="ECO:0000256" key="7">
    <source>
        <dbReference type="ARBA" id="ARBA00023136"/>
    </source>
</evidence>
<evidence type="ECO:0000256" key="3">
    <source>
        <dbReference type="ARBA" id="ARBA00022475"/>
    </source>
</evidence>
<evidence type="ECO:0000313" key="10">
    <source>
        <dbReference type="EMBL" id="NMG76341.1"/>
    </source>
</evidence>
<dbReference type="PRINTS" id="PR00812">
    <property type="entry name" value="BCTERIALGSPF"/>
</dbReference>
<dbReference type="InterPro" id="IPR003004">
    <property type="entry name" value="GspF/PilC"/>
</dbReference>
<proteinExistence type="inferred from homology"/>
<protein>
    <submittedName>
        <fullName evidence="10">Type II secretion system F family protein</fullName>
    </submittedName>
</protein>
<dbReference type="RefSeq" id="WP_169261484.1">
    <property type="nucleotide sequence ID" value="NZ_WTVQ01000030.1"/>
</dbReference>
<dbReference type="Proteomes" id="UP000648984">
    <property type="component" value="Unassembled WGS sequence"/>
</dbReference>
<feature type="transmembrane region" description="Helical" evidence="8">
    <location>
        <begin position="384"/>
        <end position="404"/>
    </location>
</feature>
<evidence type="ECO:0000313" key="11">
    <source>
        <dbReference type="Proteomes" id="UP000648984"/>
    </source>
</evidence>
<evidence type="ECO:0000256" key="8">
    <source>
        <dbReference type="SAM" id="Phobius"/>
    </source>
</evidence>